<dbReference type="SMR" id="A2FKK9"/>
<dbReference type="STRING" id="5722.A2FKK9"/>
<keyword evidence="5" id="KW-1185">Reference proteome</keyword>
<dbReference type="InterPro" id="IPR035999">
    <property type="entry name" value="Sec7_dom_sf"/>
</dbReference>
<dbReference type="VEuPathDB" id="TrichDB:TVAGG3_0270950"/>
<dbReference type="eggNOG" id="KOG0930">
    <property type="taxonomic scope" value="Eukaryota"/>
</dbReference>
<dbReference type="AlphaFoldDB" id="A2FKK9"/>
<dbReference type="PANTHER" id="PTHR10663:SF395">
    <property type="entry name" value="SEC7 DOMAIN CONTAINING PROTEIN"/>
    <property type="match status" value="1"/>
</dbReference>
<dbReference type="InterPro" id="IPR000904">
    <property type="entry name" value="Sec7_dom"/>
</dbReference>
<dbReference type="InParanoid" id="A2FKK9"/>
<dbReference type="Pfam" id="PF01369">
    <property type="entry name" value="Sec7"/>
    <property type="match status" value="1"/>
</dbReference>
<dbReference type="Gene3D" id="2.30.29.30">
    <property type="entry name" value="Pleckstrin-homology domain (PH domain)/Phosphotyrosine-binding domain (PTB)"/>
    <property type="match status" value="1"/>
</dbReference>
<dbReference type="Proteomes" id="UP000001542">
    <property type="component" value="Unassembled WGS sequence"/>
</dbReference>
<dbReference type="PROSITE" id="PS50190">
    <property type="entry name" value="SEC7"/>
    <property type="match status" value="1"/>
</dbReference>
<dbReference type="OrthoDB" id="430364at2759"/>
<evidence type="ECO:0000259" key="3">
    <source>
        <dbReference type="PROSITE" id="PS50190"/>
    </source>
</evidence>
<dbReference type="PANTHER" id="PTHR10663">
    <property type="entry name" value="GUANYL-NUCLEOTIDE EXCHANGE FACTOR"/>
    <property type="match status" value="1"/>
</dbReference>
<name>A2FKK9_TRIV3</name>
<reference evidence="4" key="2">
    <citation type="journal article" date="2007" name="Science">
        <title>Draft genome sequence of the sexually transmitted pathogen Trichomonas vaginalis.</title>
        <authorList>
            <person name="Carlton J.M."/>
            <person name="Hirt R.P."/>
            <person name="Silva J.C."/>
            <person name="Delcher A.L."/>
            <person name="Schatz M."/>
            <person name="Zhao Q."/>
            <person name="Wortman J.R."/>
            <person name="Bidwell S.L."/>
            <person name="Alsmark U.C.M."/>
            <person name="Besteiro S."/>
            <person name="Sicheritz-Ponten T."/>
            <person name="Noel C.J."/>
            <person name="Dacks J.B."/>
            <person name="Foster P.G."/>
            <person name="Simillion C."/>
            <person name="Van de Peer Y."/>
            <person name="Miranda-Saavedra D."/>
            <person name="Barton G.J."/>
            <person name="Westrop G.D."/>
            <person name="Mueller S."/>
            <person name="Dessi D."/>
            <person name="Fiori P.L."/>
            <person name="Ren Q."/>
            <person name="Paulsen I."/>
            <person name="Zhang H."/>
            <person name="Bastida-Corcuera F.D."/>
            <person name="Simoes-Barbosa A."/>
            <person name="Brown M.T."/>
            <person name="Hayes R.D."/>
            <person name="Mukherjee M."/>
            <person name="Okumura C.Y."/>
            <person name="Schneider R."/>
            <person name="Smith A.J."/>
            <person name="Vanacova S."/>
            <person name="Villalvazo M."/>
            <person name="Haas B.J."/>
            <person name="Pertea M."/>
            <person name="Feldblyum T.V."/>
            <person name="Utterback T.R."/>
            <person name="Shu C.L."/>
            <person name="Osoegawa K."/>
            <person name="de Jong P.J."/>
            <person name="Hrdy I."/>
            <person name="Horvathova L."/>
            <person name="Zubacova Z."/>
            <person name="Dolezal P."/>
            <person name="Malik S.B."/>
            <person name="Logsdon J.M. Jr."/>
            <person name="Henze K."/>
            <person name="Gupta A."/>
            <person name="Wang C.C."/>
            <person name="Dunne R.L."/>
            <person name="Upcroft J.A."/>
            <person name="Upcroft P."/>
            <person name="White O."/>
            <person name="Salzberg S.L."/>
            <person name="Tang P."/>
            <person name="Chiu C.-H."/>
            <person name="Lee Y.-S."/>
            <person name="Embley T.M."/>
            <person name="Coombs G.H."/>
            <person name="Mottram J.C."/>
            <person name="Tachezy J."/>
            <person name="Fraser-Liggett C.M."/>
            <person name="Johnson P.J."/>
        </authorList>
    </citation>
    <scope>NUCLEOTIDE SEQUENCE [LARGE SCALE GENOMIC DNA]</scope>
    <source>
        <strain evidence="4">G3</strain>
    </source>
</reference>
<reference evidence="4" key="1">
    <citation type="submission" date="2006-10" db="EMBL/GenBank/DDBJ databases">
        <authorList>
            <person name="Amadeo P."/>
            <person name="Zhao Q."/>
            <person name="Wortman J."/>
            <person name="Fraser-Liggett C."/>
            <person name="Carlton J."/>
        </authorList>
    </citation>
    <scope>NUCLEOTIDE SEQUENCE</scope>
    <source>
        <strain evidence="4">G3</strain>
    </source>
</reference>
<protein>
    <submittedName>
        <fullName evidence="4">Sec7 domain containing protein</fullName>
    </submittedName>
</protein>
<dbReference type="GO" id="GO:0032012">
    <property type="term" value="P:regulation of ARF protein signal transduction"/>
    <property type="evidence" value="ECO:0007669"/>
    <property type="project" value="InterPro"/>
</dbReference>
<evidence type="ECO:0000259" key="2">
    <source>
        <dbReference type="PROSITE" id="PS50003"/>
    </source>
</evidence>
<dbReference type="EMBL" id="DS113851">
    <property type="protein sequence ID" value="EAX94545.1"/>
    <property type="molecule type" value="Genomic_DNA"/>
</dbReference>
<accession>A2FKK9</accession>
<dbReference type="RefSeq" id="XP_001307475.1">
    <property type="nucleotide sequence ID" value="XM_001307474.1"/>
</dbReference>
<feature type="domain" description="SEC7" evidence="3">
    <location>
        <begin position="11"/>
        <end position="196"/>
    </location>
</feature>
<evidence type="ECO:0000313" key="5">
    <source>
        <dbReference type="Proteomes" id="UP000001542"/>
    </source>
</evidence>
<dbReference type="SMART" id="SM00222">
    <property type="entry name" value="Sec7"/>
    <property type="match status" value="1"/>
</dbReference>
<sequence>MALNNNQSVSSLEAEIAREDELRDAVYRFNVRPITGILHLVSVLGADRSPQSIAHIMHMMNGLEGTKIGEYLSKPENAEILRCYFRELDLRKPFLESMRVALSGRMQLPQESNAIDQCLTIFAEIYCEQNTDTKLDFNSANILAVSVVMLNTDLHSPNILRRMTPINFISNIRGCLNQESISDMELVAMYNDIKEHEFMYSGKSRVTLALCAPEIKGWLAKKQDSWRSYWTQHFFVLTNSCLYYFPKAGNDTDPLGIIQLTDVQITEHDPEKHRILIDAGTREIQYVKFQKRRPTRIGGVKRIFLEVRDGDYHKWFYRIRQSVVYSNFNNQSSAHMGRNSVDPTMSGTDAESEVVQI</sequence>
<dbReference type="SUPFAM" id="SSF48425">
    <property type="entry name" value="Sec7 domain"/>
    <property type="match status" value="1"/>
</dbReference>
<gene>
    <name evidence="4" type="ORF">TVAG_300780</name>
</gene>
<dbReference type="InterPro" id="IPR023394">
    <property type="entry name" value="Sec7_C_sf"/>
</dbReference>
<evidence type="ECO:0000256" key="1">
    <source>
        <dbReference type="SAM" id="MobiDB-lite"/>
    </source>
</evidence>
<dbReference type="SMART" id="SM00233">
    <property type="entry name" value="PH"/>
    <property type="match status" value="1"/>
</dbReference>
<evidence type="ECO:0000313" key="4">
    <source>
        <dbReference type="EMBL" id="EAX94545.1"/>
    </source>
</evidence>
<dbReference type="InterPro" id="IPR011993">
    <property type="entry name" value="PH-like_dom_sf"/>
</dbReference>
<dbReference type="Pfam" id="PF00169">
    <property type="entry name" value="PH"/>
    <property type="match status" value="1"/>
</dbReference>
<dbReference type="VEuPathDB" id="TrichDB:TVAG_300780"/>
<proteinExistence type="predicted"/>
<dbReference type="Gene3D" id="1.10.1000.11">
    <property type="entry name" value="Arf Nucleotide-binding Site Opener,domain 2"/>
    <property type="match status" value="1"/>
</dbReference>
<dbReference type="KEGG" id="tva:4752281"/>
<dbReference type="PROSITE" id="PS50003">
    <property type="entry name" value="PH_DOMAIN"/>
    <property type="match status" value="1"/>
</dbReference>
<organism evidence="4 5">
    <name type="scientific">Trichomonas vaginalis (strain ATCC PRA-98 / G3)</name>
    <dbReference type="NCBI Taxonomy" id="412133"/>
    <lineage>
        <taxon>Eukaryota</taxon>
        <taxon>Metamonada</taxon>
        <taxon>Parabasalia</taxon>
        <taxon>Trichomonadida</taxon>
        <taxon>Trichomonadidae</taxon>
        <taxon>Trichomonas</taxon>
    </lineage>
</organism>
<dbReference type="SUPFAM" id="SSF50729">
    <property type="entry name" value="PH domain-like"/>
    <property type="match status" value="1"/>
</dbReference>
<dbReference type="Gene3D" id="1.10.220.20">
    <property type="match status" value="1"/>
</dbReference>
<dbReference type="InterPro" id="IPR001849">
    <property type="entry name" value="PH_domain"/>
</dbReference>
<feature type="domain" description="PH" evidence="2">
    <location>
        <begin position="212"/>
        <end position="324"/>
    </location>
</feature>
<dbReference type="GO" id="GO:0005085">
    <property type="term" value="F:guanyl-nucleotide exchange factor activity"/>
    <property type="evidence" value="ECO:0000318"/>
    <property type="project" value="GO_Central"/>
</dbReference>
<feature type="region of interest" description="Disordered" evidence="1">
    <location>
        <begin position="335"/>
        <end position="357"/>
    </location>
</feature>